<name>A0A0F9IPJ8_9ZZZZ</name>
<proteinExistence type="predicted"/>
<organism evidence="1">
    <name type="scientific">marine sediment metagenome</name>
    <dbReference type="NCBI Taxonomy" id="412755"/>
    <lineage>
        <taxon>unclassified sequences</taxon>
        <taxon>metagenomes</taxon>
        <taxon>ecological metagenomes</taxon>
    </lineage>
</organism>
<comment type="caution">
    <text evidence="1">The sequence shown here is derived from an EMBL/GenBank/DDBJ whole genome shotgun (WGS) entry which is preliminary data.</text>
</comment>
<reference evidence="1" key="1">
    <citation type="journal article" date="2015" name="Nature">
        <title>Complex archaea that bridge the gap between prokaryotes and eukaryotes.</title>
        <authorList>
            <person name="Spang A."/>
            <person name="Saw J.H."/>
            <person name="Jorgensen S.L."/>
            <person name="Zaremba-Niedzwiedzka K."/>
            <person name="Martijn J."/>
            <person name="Lind A.E."/>
            <person name="van Eijk R."/>
            <person name="Schleper C."/>
            <person name="Guy L."/>
            <person name="Ettema T.J."/>
        </authorList>
    </citation>
    <scope>NUCLEOTIDE SEQUENCE</scope>
</reference>
<dbReference type="EMBL" id="LAZR01011916">
    <property type="protein sequence ID" value="KKM53939.1"/>
    <property type="molecule type" value="Genomic_DNA"/>
</dbReference>
<sequence length="93" mass="10614">MVWAMSNFKNVKYQNTYQATKFLGKRLSNLFSLSTSCFSLRHAVITIIYQDSMADITNKFLAKKLKLTTVCADRILQGLDEPSTTLLTEIFIL</sequence>
<evidence type="ECO:0000313" key="1">
    <source>
        <dbReference type="EMBL" id="KKM53939.1"/>
    </source>
</evidence>
<accession>A0A0F9IPJ8</accession>
<protein>
    <submittedName>
        <fullName evidence="1">Uncharacterized protein</fullName>
    </submittedName>
</protein>
<gene>
    <name evidence="1" type="ORF">LCGC14_1553940</name>
</gene>
<dbReference type="AlphaFoldDB" id="A0A0F9IPJ8"/>